<dbReference type="SMART" id="SM00903">
    <property type="entry name" value="Flavin_Reduct"/>
    <property type="match status" value="1"/>
</dbReference>
<keyword evidence="5" id="KW-1185">Reference proteome</keyword>
<dbReference type="EMBL" id="SUMB01000001">
    <property type="protein sequence ID" value="TJZ59105.1"/>
    <property type="molecule type" value="Genomic_DNA"/>
</dbReference>
<keyword evidence="2" id="KW-0560">Oxidoreductase</keyword>
<dbReference type="SUPFAM" id="SSF50475">
    <property type="entry name" value="FMN-binding split barrel"/>
    <property type="match status" value="1"/>
</dbReference>
<dbReference type="InterPro" id="IPR050268">
    <property type="entry name" value="NADH-dep_flavin_reductase"/>
</dbReference>
<organism evidence="4 5">
    <name type="scientific">Streptomyces piniterrae</name>
    <dbReference type="NCBI Taxonomy" id="2571125"/>
    <lineage>
        <taxon>Bacteria</taxon>
        <taxon>Bacillati</taxon>
        <taxon>Actinomycetota</taxon>
        <taxon>Actinomycetes</taxon>
        <taxon>Kitasatosporales</taxon>
        <taxon>Streptomycetaceae</taxon>
        <taxon>Streptomyces</taxon>
    </lineage>
</organism>
<evidence type="ECO:0000256" key="1">
    <source>
        <dbReference type="ARBA" id="ARBA00008898"/>
    </source>
</evidence>
<dbReference type="AlphaFoldDB" id="A0A4U0NWG2"/>
<comment type="similarity">
    <text evidence="1">Belongs to the non-flavoprotein flavin reductase family.</text>
</comment>
<evidence type="ECO:0000313" key="4">
    <source>
        <dbReference type="EMBL" id="TJZ59105.1"/>
    </source>
</evidence>
<dbReference type="PANTHER" id="PTHR30466">
    <property type="entry name" value="FLAVIN REDUCTASE"/>
    <property type="match status" value="1"/>
</dbReference>
<feature type="domain" description="Flavin reductase like" evidence="3">
    <location>
        <begin position="10"/>
        <end position="158"/>
    </location>
</feature>
<dbReference type="RefSeq" id="WP_136738057.1">
    <property type="nucleotide sequence ID" value="NZ_SUMB01000001.1"/>
</dbReference>
<comment type="caution">
    <text evidence="4">The sequence shown here is derived from an EMBL/GenBank/DDBJ whole genome shotgun (WGS) entry which is preliminary data.</text>
</comment>
<dbReference type="OrthoDB" id="9792858at2"/>
<dbReference type="InterPro" id="IPR012349">
    <property type="entry name" value="Split_barrel_FMN-bd"/>
</dbReference>
<dbReference type="InterPro" id="IPR002563">
    <property type="entry name" value="Flavin_Rdtase-like_dom"/>
</dbReference>
<dbReference type="GO" id="GO:0042602">
    <property type="term" value="F:riboflavin reductase (NADPH) activity"/>
    <property type="evidence" value="ECO:0007669"/>
    <property type="project" value="TreeGrafter"/>
</dbReference>
<dbReference type="Pfam" id="PF01613">
    <property type="entry name" value="Flavin_Reduct"/>
    <property type="match status" value="1"/>
</dbReference>
<accession>A0A4U0NWG2</accession>
<dbReference type="Gene3D" id="2.30.110.10">
    <property type="entry name" value="Electron Transport, Fmn-binding Protein, Chain A"/>
    <property type="match status" value="1"/>
</dbReference>
<sequence length="168" mass="18161">MTHRHFRRAAGRFPTGVTVVSGTLDGRPHGTTVNAFTTVSMDPLIIMVALGQHSRLRTLILHSGAFAVTVLSARQSRDARWFAASDRPDGEEAFVGRPWKPGPHSGAPVLLDGVGYFDCSVRATHTAGDHTVVLGNVEAFDVLSEEPPLLFHDSRLVPAPANESKERT</sequence>
<protein>
    <submittedName>
        <fullName evidence="4">Flavin reductase</fullName>
    </submittedName>
</protein>
<proteinExistence type="inferred from homology"/>
<evidence type="ECO:0000313" key="5">
    <source>
        <dbReference type="Proteomes" id="UP000308697"/>
    </source>
</evidence>
<evidence type="ECO:0000256" key="2">
    <source>
        <dbReference type="ARBA" id="ARBA00023002"/>
    </source>
</evidence>
<evidence type="ECO:0000259" key="3">
    <source>
        <dbReference type="SMART" id="SM00903"/>
    </source>
</evidence>
<dbReference type="PANTHER" id="PTHR30466:SF11">
    <property type="entry name" value="FLAVIN-DEPENDENT MONOOXYGENASE, REDUCTASE SUBUNIT HSAB"/>
    <property type="match status" value="1"/>
</dbReference>
<gene>
    <name evidence="4" type="ORF">FCH28_02965</name>
</gene>
<dbReference type="GO" id="GO:0010181">
    <property type="term" value="F:FMN binding"/>
    <property type="evidence" value="ECO:0007669"/>
    <property type="project" value="InterPro"/>
</dbReference>
<name>A0A4U0NWG2_9ACTN</name>
<dbReference type="Proteomes" id="UP000308697">
    <property type="component" value="Unassembled WGS sequence"/>
</dbReference>
<reference evidence="4 5" key="1">
    <citation type="submission" date="2019-04" db="EMBL/GenBank/DDBJ databases">
        <title>Streptomyces piniterrae sp. nov., a heliquinomycin-producing actinomycete isolated from rhizosphere soil of Pinus yunnanensis.</title>
        <authorList>
            <person name="Zhuang X."/>
            <person name="Zhao J."/>
        </authorList>
    </citation>
    <scope>NUCLEOTIDE SEQUENCE [LARGE SCALE GENOMIC DNA]</scope>
    <source>
        <strain evidence="5">jys28</strain>
    </source>
</reference>